<reference evidence="3" key="1">
    <citation type="submission" date="2023-07" db="EMBL/GenBank/DDBJ databases">
        <title>30 novel species of actinomycetes from the DSMZ collection.</title>
        <authorList>
            <person name="Nouioui I."/>
        </authorList>
    </citation>
    <scope>NUCLEOTIDE SEQUENCE [LARGE SCALE GENOMIC DNA]</scope>
    <source>
        <strain evidence="3">DSM 41770</strain>
    </source>
</reference>
<protein>
    <submittedName>
        <fullName evidence="2">Uncharacterized protein</fullName>
    </submittedName>
</protein>
<evidence type="ECO:0000313" key="2">
    <source>
        <dbReference type="EMBL" id="MDT0426323.1"/>
    </source>
</evidence>
<evidence type="ECO:0000256" key="1">
    <source>
        <dbReference type="SAM" id="MobiDB-lite"/>
    </source>
</evidence>
<feature type="region of interest" description="Disordered" evidence="1">
    <location>
        <begin position="24"/>
        <end position="49"/>
    </location>
</feature>
<keyword evidence="3" id="KW-1185">Reference proteome</keyword>
<evidence type="ECO:0000313" key="3">
    <source>
        <dbReference type="Proteomes" id="UP001183777"/>
    </source>
</evidence>
<dbReference type="Proteomes" id="UP001183777">
    <property type="component" value="Unassembled WGS sequence"/>
</dbReference>
<dbReference type="EMBL" id="JAVREX010000001">
    <property type="protein sequence ID" value="MDT0426323.1"/>
    <property type="molecule type" value="Genomic_DNA"/>
</dbReference>
<organism evidence="2 3">
    <name type="scientific">Streptomyces salyersiae</name>
    <dbReference type="NCBI Taxonomy" id="3075530"/>
    <lineage>
        <taxon>Bacteria</taxon>
        <taxon>Bacillati</taxon>
        <taxon>Actinomycetota</taxon>
        <taxon>Actinomycetes</taxon>
        <taxon>Kitasatosporales</taxon>
        <taxon>Streptomycetaceae</taxon>
        <taxon>Streptomyces</taxon>
    </lineage>
</organism>
<name>A0ABU2RBS7_9ACTN</name>
<gene>
    <name evidence="2" type="ORF">RM649_01475</name>
</gene>
<comment type="caution">
    <text evidence="2">The sequence shown here is derived from an EMBL/GenBank/DDBJ whole genome shotgun (WGS) entry which is preliminary data.</text>
</comment>
<sequence>MNSEQRTGEGSLMKVLRTTVPVGQIPADASPFHGGAPTHPGDVHDTGWG</sequence>
<proteinExistence type="predicted"/>
<accession>A0ABU2RBS7</accession>
<dbReference type="RefSeq" id="WP_199813922.1">
    <property type="nucleotide sequence ID" value="NZ_JAVREX010000001.1"/>
</dbReference>